<feature type="binding site" evidence="6 7">
    <location>
        <position position="78"/>
    </location>
    <ligand>
        <name>S-adenosyl-L-methionine</name>
        <dbReference type="ChEBI" id="CHEBI:59789"/>
    </ligand>
</feature>
<evidence type="ECO:0000313" key="10">
    <source>
        <dbReference type="Proteomes" id="UP000448943"/>
    </source>
</evidence>
<accession>A0A6N9Q6H3</accession>
<sequence length="153" mass="17362">MIHIVLIEPEIPSNTGNIGRTCAATGARLHLVHPLGFETDNKALKRAGLDYWHEVDVEHHESFEALQAKYSDHRFFFVETRTDHLYTDFKYQDGDFFVLGKESAGLPKDMLEVHKETCIRLPMTGVVRSLNLSNVAAVIVYDALRQIGFSNMD</sequence>
<evidence type="ECO:0000256" key="2">
    <source>
        <dbReference type="ARBA" id="ARBA00022603"/>
    </source>
</evidence>
<dbReference type="GO" id="GO:0042802">
    <property type="term" value="F:identical protein binding"/>
    <property type="evidence" value="ECO:0007669"/>
    <property type="project" value="UniProtKB-ARBA"/>
</dbReference>
<dbReference type="InterPro" id="IPR029028">
    <property type="entry name" value="Alpha/beta_knot_MTases"/>
</dbReference>
<comment type="catalytic activity">
    <reaction evidence="6">
        <text>5-carboxymethylaminomethyluridine(34) in tRNA(Leu) + S-adenosyl-L-methionine = 5-carboxymethylaminomethyl-2'-O-methyluridine(34) in tRNA(Leu) + S-adenosyl-L-homocysteine + H(+)</text>
        <dbReference type="Rhea" id="RHEA:43088"/>
        <dbReference type="Rhea" id="RHEA-COMP:10333"/>
        <dbReference type="Rhea" id="RHEA-COMP:10334"/>
        <dbReference type="ChEBI" id="CHEBI:15378"/>
        <dbReference type="ChEBI" id="CHEBI:57856"/>
        <dbReference type="ChEBI" id="CHEBI:59789"/>
        <dbReference type="ChEBI" id="CHEBI:74508"/>
        <dbReference type="ChEBI" id="CHEBI:74511"/>
        <dbReference type="EC" id="2.1.1.207"/>
    </reaction>
</comment>
<evidence type="ECO:0000256" key="4">
    <source>
        <dbReference type="ARBA" id="ARBA00022691"/>
    </source>
</evidence>
<dbReference type="GO" id="GO:0002130">
    <property type="term" value="P:wobble position ribose methylation"/>
    <property type="evidence" value="ECO:0007669"/>
    <property type="project" value="TreeGrafter"/>
</dbReference>
<reference evidence="9 10" key="1">
    <citation type="submission" date="2019-01" db="EMBL/GenBank/DDBJ databases">
        <title>Chengkuizengella sp. nov., isolated from deep-sea sediment of East Pacific Ocean.</title>
        <authorList>
            <person name="Yang J."/>
            <person name="Lai Q."/>
            <person name="Shao Z."/>
        </authorList>
    </citation>
    <scope>NUCLEOTIDE SEQUENCE [LARGE SCALE GENOMIC DNA]</scope>
    <source>
        <strain evidence="9 10">YPA3-1-1</strain>
    </source>
</reference>
<dbReference type="PANTHER" id="PTHR42971:SF1">
    <property type="entry name" value="TRNA (CYTIDINE(34)-2'-O)-METHYLTRANSFERASE"/>
    <property type="match status" value="1"/>
</dbReference>
<dbReference type="AlphaFoldDB" id="A0A6N9Q6H3"/>
<name>A0A6N9Q6H3_9BACL</name>
<evidence type="ECO:0000256" key="1">
    <source>
        <dbReference type="ARBA" id="ARBA00022490"/>
    </source>
</evidence>
<keyword evidence="5 6" id="KW-0819">tRNA processing</keyword>
<dbReference type="RefSeq" id="WP_160647099.1">
    <property type="nucleotide sequence ID" value="NZ_SIJB01000030.1"/>
</dbReference>
<evidence type="ECO:0000259" key="8">
    <source>
        <dbReference type="Pfam" id="PF00588"/>
    </source>
</evidence>
<dbReference type="Pfam" id="PF00588">
    <property type="entry name" value="SpoU_methylase"/>
    <property type="match status" value="1"/>
</dbReference>
<dbReference type="OrthoDB" id="9789043at2"/>
<dbReference type="GO" id="GO:0008757">
    <property type="term" value="F:S-adenosylmethionine-dependent methyltransferase activity"/>
    <property type="evidence" value="ECO:0007669"/>
    <property type="project" value="UniProtKB-UniRule"/>
</dbReference>
<dbReference type="GO" id="GO:0008175">
    <property type="term" value="F:tRNA methyltransferase activity"/>
    <property type="evidence" value="ECO:0007669"/>
    <property type="project" value="UniProtKB-UniRule"/>
</dbReference>
<dbReference type="PANTHER" id="PTHR42971">
    <property type="entry name" value="TRNA (CYTIDINE(34)-2'-O)-METHYLTRANSFERASE"/>
    <property type="match status" value="1"/>
</dbReference>
<dbReference type="PIRSF" id="PIRSF029256">
    <property type="entry name" value="SpoU_TrmH_prd"/>
    <property type="match status" value="1"/>
</dbReference>
<dbReference type="NCBIfam" id="TIGR00185">
    <property type="entry name" value="tRNA_yibK_trmL"/>
    <property type="match status" value="1"/>
</dbReference>
<feature type="domain" description="tRNA/rRNA methyltransferase SpoU type" evidence="8">
    <location>
        <begin position="2"/>
        <end position="141"/>
    </location>
</feature>
<keyword evidence="4 6" id="KW-0949">S-adenosyl-L-methionine</keyword>
<dbReference type="SUPFAM" id="SSF75217">
    <property type="entry name" value="alpha/beta knot"/>
    <property type="match status" value="1"/>
</dbReference>
<protein>
    <recommendedName>
        <fullName evidence="6">Putative tRNA (cytidine(34)-2'-O)-methyltransferase</fullName>
        <ecNumber evidence="6">2.1.1.207</ecNumber>
    </recommendedName>
    <alternativeName>
        <fullName evidence="6">tRNA (cytidine/uridine-2'-O-)-methyltransferase</fullName>
    </alternativeName>
</protein>
<keyword evidence="2 6" id="KW-0489">Methyltransferase</keyword>
<dbReference type="Proteomes" id="UP000448943">
    <property type="component" value="Unassembled WGS sequence"/>
</dbReference>
<feature type="binding site" evidence="6 7">
    <location>
        <position position="129"/>
    </location>
    <ligand>
        <name>S-adenosyl-L-methionine</name>
        <dbReference type="ChEBI" id="CHEBI:59789"/>
    </ligand>
</feature>
<comment type="caution">
    <text evidence="9">The sequence shown here is derived from an EMBL/GenBank/DDBJ whole genome shotgun (WGS) entry which is preliminary data.</text>
</comment>
<dbReference type="InterPro" id="IPR016914">
    <property type="entry name" value="TrmL"/>
</dbReference>
<organism evidence="9 10">
    <name type="scientific">Chengkuizengella marina</name>
    <dbReference type="NCBI Taxonomy" id="2507566"/>
    <lineage>
        <taxon>Bacteria</taxon>
        <taxon>Bacillati</taxon>
        <taxon>Bacillota</taxon>
        <taxon>Bacilli</taxon>
        <taxon>Bacillales</taxon>
        <taxon>Paenibacillaceae</taxon>
        <taxon>Chengkuizengella</taxon>
    </lineage>
</organism>
<dbReference type="CDD" id="cd18094">
    <property type="entry name" value="SpoU-like_TrmL"/>
    <property type="match status" value="1"/>
</dbReference>
<keyword evidence="10" id="KW-1185">Reference proteome</keyword>
<dbReference type="InterPro" id="IPR001537">
    <property type="entry name" value="SpoU_MeTrfase"/>
</dbReference>
<keyword evidence="3 6" id="KW-0808">Transferase</keyword>
<dbReference type="InterPro" id="IPR029026">
    <property type="entry name" value="tRNA_m1G_MTases_N"/>
</dbReference>
<comment type="catalytic activity">
    <reaction evidence="6">
        <text>cytidine(34) in tRNA + S-adenosyl-L-methionine = 2'-O-methylcytidine(34) in tRNA + S-adenosyl-L-homocysteine + H(+)</text>
        <dbReference type="Rhea" id="RHEA:43084"/>
        <dbReference type="Rhea" id="RHEA-COMP:10331"/>
        <dbReference type="Rhea" id="RHEA-COMP:10332"/>
        <dbReference type="ChEBI" id="CHEBI:15378"/>
        <dbReference type="ChEBI" id="CHEBI:57856"/>
        <dbReference type="ChEBI" id="CHEBI:59789"/>
        <dbReference type="ChEBI" id="CHEBI:74495"/>
        <dbReference type="ChEBI" id="CHEBI:82748"/>
        <dbReference type="EC" id="2.1.1.207"/>
    </reaction>
</comment>
<evidence type="ECO:0000256" key="6">
    <source>
        <dbReference type="HAMAP-Rule" id="MF_01885"/>
    </source>
</evidence>
<feature type="binding site" evidence="6 7">
    <location>
        <position position="100"/>
    </location>
    <ligand>
        <name>S-adenosyl-L-methionine</name>
        <dbReference type="ChEBI" id="CHEBI:59789"/>
    </ligand>
</feature>
<comment type="subcellular location">
    <subcellularLocation>
        <location evidence="6">Cytoplasm</location>
    </subcellularLocation>
</comment>
<dbReference type="GO" id="GO:0003723">
    <property type="term" value="F:RNA binding"/>
    <property type="evidence" value="ECO:0007669"/>
    <property type="project" value="InterPro"/>
</dbReference>
<dbReference type="Gene3D" id="3.40.1280.10">
    <property type="match status" value="1"/>
</dbReference>
<keyword evidence="1 6" id="KW-0963">Cytoplasm</keyword>
<comment type="similarity">
    <text evidence="6">Belongs to the class IV-like SAM-binding methyltransferase superfamily. RNA methyltransferase TrmH family. TrmL subfamily.</text>
</comment>
<evidence type="ECO:0000313" key="9">
    <source>
        <dbReference type="EMBL" id="NBI30293.1"/>
    </source>
</evidence>
<evidence type="ECO:0000256" key="5">
    <source>
        <dbReference type="ARBA" id="ARBA00022694"/>
    </source>
</evidence>
<dbReference type="EC" id="2.1.1.207" evidence="6"/>
<proteinExistence type="inferred from homology"/>
<dbReference type="HAMAP" id="MF_01885">
    <property type="entry name" value="tRNA_methyltr_TrmL"/>
    <property type="match status" value="1"/>
</dbReference>
<feature type="binding site" evidence="6 7">
    <location>
        <position position="121"/>
    </location>
    <ligand>
        <name>S-adenosyl-L-methionine</name>
        <dbReference type="ChEBI" id="CHEBI:59789"/>
    </ligand>
</feature>
<dbReference type="EMBL" id="SIJB01000030">
    <property type="protein sequence ID" value="NBI30293.1"/>
    <property type="molecule type" value="Genomic_DNA"/>
</dbReference>
<dbReference type="FunFam" id="3.40.1280.10:FF:000002">
    <property type="entry name" value="Peptidylprolyl isomerase"/>
    <property type="match status" value="1"/>
</dbReference>
<comment type="function">
    <text evidence="6">Could methylate the ribose at the nucleotide 34 wobble position in tRNA.</text>
</comment>
<evidence type="ECO:0000256" key="7">
    <source>
        <dbReference type="PIRSR" id="PIRSR029256-1"/>
    </source>
</evidence>
<gene>
    <name evidence="9" type="primary">trmL</name>
    <name evidence="9" type="ORF">ERL59_15195</name>
</gene>
<evidence type="ECO:0000256" key="3">
    <source>
        <dbReference type="ARBA" id="ARBA00022679"/>
    </source>
</evidence>
<dbReference type="GO" id="GO:0005737">
    <property type="term" value="C:cytoplasm"/>
    <property type="evidence" value="ECO:0007669"/>
    <property type="project" value="UniProtKB-SubCell"/>
</dbReference>